<sequence length="48" mass="5873">MGRDIIVCNVQYLRNVYKNDKTNNNNTEEQNHKQNHKHEDTVRYTRKI</sequence>
<organism evidence="2 3">
    <name type="scientific">Botryotinia fuckeliana (strain T4)</name>
    <name type="common">Noble rot fungus</name>
    <name type="synonym">Botrytis cinerea</name>
    <dbReference type="NCBI Taxonomy" id="999810"/>
    <lineage>
        <taxon>Eukaryota</taxon>
        <taxon>Fungi</taxon>
        <taxon>Dikarya</taxon>
        <taxon>Ascomycota</taxon>
        <taxon>Pezizomycotina</taxon>
        <taxon>Leotiomycetes</taxon>
        <taxon>Helotiales</taxon>
        <taxon>Sclerotiniaceae</taxon>
        <taxon>Botrytis</taxon>
    </lineage>
</organism>
<feature type="region of interest" description="Disordered" evidence="1">
    <location>
        <begin position="20"/>
        <end position="48"/>
    </location>
</feature>
<dbReference type="AlphaFoldDB" id="G2YEN2"/>
<evidence type="ECO:0000313" key="3">
    <source>
        <dbReference type="Proteomes" id="UP000008177"/>
    </source>
</evidence>
<accession>G2YEN2</accession>
<dbReference type="HOGENOM" id="CLU_3159884_0_0_1"/>
<gene>
    <name evidence="2" type="ORF">BofuT4_uP091890.1</name>
</gene>
<name>G2YEN2_BOTF4</name>
<protein>
    <submittedName>
        <fullName evidence="2">Uncharacterized protein</fullName>
    </submittedName>
</protein>
<dbReference type="EMBL" id="FQ790324">
    <property type="protein sequence ID" value="CCD50230.1"/>
    <property type="molecule type" value="Genomic_DNA"/>
</dbReference>
<evidence type="ECO:0000256" key="1">
    <source>
        <dbReference type="SAM" id="MobiDB-lite"/>
    </source>
</evidence>
<reference evidence="3" key="1">
    <citation type="journal article" date="2011" name="PLoS Genet.">
        <title>Genomic analysis of the necrotrophic fungal pathogens Sclerotinia sclerotiorum and Botrytis cinerea.</title>
        <authorList>
            <person name="Amselem J."/>
            <person name="Cuomo C.A."/>
            <person name="van Kan J.A."/>
            <person name="Viaud M."/>
            <person name="Benito E.P."/>
            <person name="Couloux A."/>
            <person name="Coutinho P.M."/>
            <person name="de Vries R.P."/>
            <person name="Dyer P.S."/>
            <person name="Fillinger S."/>
            <person name="Fournier E."/>
            <person name="Gout L."/>
            <person name="Hahn M."/>
            <person name="Kohn L."/>
            <person name="Lapalu N."/>
            <person name="Plummer K.M."/>
            <person name="Pradier J.M."/>
            <person name="Quevillon E."/>
            <person name="Sharon A."/>
            <person name="Simon A."/>
            <person name="ten Have A."/>
            <person name="Tudzynski B."/>
            <person name="Tudzynski P."/>
            <person name="Wincker P."/>
            <person name="Andrew M."/>
            <person name="Anthouard V."/>
            <person name="Beever R.E."/>
            <person name="Beffa R."/>
            <person name="Benoit I."/>
            <person name="Bouzid O."/>
            <person name="Brault B."/>
            <person name="Chen Z."/>
            <person name="Choquer M."/>
            <person name="Collemare J."/>
            <person name="Cotton P."/>
            <person name="Danchin E.G."/>
            <person name="Da Silva C."/>
            <person name="Gautier A."/>
            <person name="Giraud C."/>
            <person name="Giraud T."/>
            <person name="Gonzalez C."/>
            <person name="Grossetete S."/>
            <person name="Guldener U."/>
            <person name="Henrissat B."/>
            <person name="Howlett B.J."/>
            <person name="Kodira C."/>
            <person name="Kretschmer M."/>
            <person name="Lappartient A."/>
            <person name="Leroch M."/>
            <person name="Levis C."/>
            <person name="Mauceli E."/>
            <person name="Neuveglise C."/>
            <person name="Oeser B."/>
            <person name="Pearson M."/>
            <person name="Poulain J."/>
            <person name="Poussereau N."/>
            <person name="Quesneville H."/>
            <person name="Rascle C."/>
            <person name="Schumacher J."/>
            <person name="Segurens B."/>
            <person name="Sexton A."/>
            <person name="Silva E."/>
            <person name="Sirven C."/>
            <person name="Soanes D.M."/>
            <person name="Talbot N.J."/>
            <person name="Templeton M."/>
            <person name="Yandava C."/>
            <person name="Yarden O."/>
            <person name="Zeng Q."/>
            <person name="Rollins J.A."/>
            <person name="Lebrun M.H."/>
            <person name="Dickman M."/>
        </authorList>
    </citation>
    <scope>NUCLEOTIDE SEQUENCE [LARGE SCALE GENOMIC DNA]</scope>
    <source>
        <strain evidence="3">T4</strain>
    </source>
</reference>
<feature type="compositionally biased region" description="Basic and acidic residues" evidence="1">
    <location>
        <begin position="29"/>
        <end position="48"/>
    </location>
</feature>
<dbReference type="Proteomes" id="UP000008177">
    <property type="component" value="Unplaced contigs"/>
</dbReference>
<proteinExistence type="predicted"/>
<evidence type="ECO:0000313" key="2">
    <source>
        <dbReference type="EMBL" id="CCD50230.1"/>
    </source>
</evidence>
<dbReference type="InParanoid" id="G2YEN2"/>